<feature type="region of interest" description="Disordered" evidence="1">
    <location>
        <begin position="196"/>
        <end position="219"/>
    </location>
</feature>
<keyword evidence="2" id="KW-1133">Transmembrane helix</keyword>
<reference evidence="3" key="1">
    <citation type="submission" date="2023-03" db="EMBL/GenBank/DDBJ databases">
        <title>Massive genome expansion in bonnet fungi (Mycena s.s.) driven by repeated elements and novel gene families across ecological guilds.</title>
        <authorList>
            <consortium name="Lawrence Berkeley National Laboratory"/>
            <person name="Harder C.B."/>
            <person name="Miyauchi S."/>
            <person name="Viragh M."/>
            <person name="Kuo A."/>
            <person name="Thoen E."/>
            <person name="Andreopoulos B."/>
            <person name="Lu D."/>
            <person name="Skrede I."/>
            <person name="Drula E."/>
            <person name="Henrissat B."/>
            <person name="Morin E."/>
            <person name="Kohler A."/>
            <person name="Barry K."/>
            <person name="LaButti K."/>
            <person name="Morin E."/>
            <person name="Salamov A."/>
            <person name="Lipzen A."/>
            <person name="Mereny Z."/>
            <person name="Hegedus B."/>
            <person name="Baldrian P."/>
            <person name="Stursova M."/>
            <person name="Weitz H."/>
            <person name="Taylor A."/>
            <person name="Grigoriev I.V."/>
            <person name="Nagy L.G."/>
            <person name="Martin F."/>
            <person name="Kauserud H."/>
        </authorList>
    </citation>
    <scope>NUCLEOTIDE SEQUENCE</scope>
    <source>
        <strain evidence="3">CBHHK173m</strain>
    </source>
</reference>
<keyword evidence="2" id="KW-0472">Membrane</keyword>
<evidence type="ECO:0000313" key="4">
    <source>
        <dbReference type="Proteomes" id="UP001222325"/>
    </source>
</evidence>
<comment type="caution">
    <text evidence="3">The sequence shown here is derived from an EMBL/GenBank/DDBJ whole genome shotgun (WGS) entry which is preliminary data.</text>
</comment>
<organism evidence="3 4">
    <name type="scientific">Mycena belliarum</name>
    <dbReference type="NCBI Taxonomy" id="1033014"/>
    <lineage>
        <taxon>Eukaryota</taxon>
        <taxon>Fungi</taxon>
        <taxon>Dikarya</taxon>
        <taxon>Basidiomycota</taxon>
        <taxon>Agaricomycotina</taxon>
        <taxon>Agaricomycetes</taxon>
        <taxon>Agaricomycetidae</taxon>
        <taxon>Agaricales</taxon>
        <taxon>Marasmiineae</taxon>
        <taxon>Mycenaceae</taxon>
        <taxon>Mycena</taxon>
    </lineage>
</organism>
<sequence>MERSTRTSRTPGPLAYTLGSSPFRRRWFRSLRTSHIPSDGLYLLFFAFSACFFSFTWRPWIFAPTRRLWDVQRDPARRVRGYAFELLQNFAFSSTGKVGIIPRLASFQCWIGGGYAPQIQAWGISFGSRRASKPWMRDRREEEQGWRARSELFGLAAARSKAKHAIFGHPLSARSSKFYLLSTHLTSLERTTSIGVSTLSSPRDEPARRPAPARQQCRS</sequence>
<dbReference type="Proteomes" id="UP001222325">
    <property type="component" value="Unassembled WGS sequence"/>
</dbReference>
<evidence type="ECO:0000256" key="1">
    <source>
        <dbReference type="SAM" id="MobiDB-lite"/>
    </source>
</evidence>
<accession>A0AAD6TWV5</accession>
<feature type="compositionally biased region" description="Low complexity" evidence="1">
    <location>
        <begin position="210"/>
        <end position="219"/>
    </location>
</feature>
<gene>
    <name evidence="3" type="ORF">B0H15DRAFT_569065</name>
</gene>
<protein>
    <submittedName>
        <fullName evidence="3">Uncharacterized protein</fullName>
    </submittedName>
</protein>
<proteinExistence type="predicted"/>
<keyword evidence="2" id="KW-0812">Transmembrane</keyword>
<evidence type="ECO:0000256" key="2">
    <source>
        <dbReference type="SAM" id="Phobius"/>
    </source>
</evidence>
<dbReference type="EMBL" id="JARJCN010000075">
    <property type="protein sequence ID" value="KAJ7077135.1"/>
    <property type="molecule type" value="Genomic_DNA"/>
</dbReference>
<evidence type="ECO:0000313" key="3">
    <source>
        <dbReference type="EMBL" id="KAJ7077135.1"/>
    </source>
</evidence>
<name>A0AAD6TWV5_9AGAR</name>
<feature type="transmembrane region" description="Helical" evidence="2">
    <location>
        <begin position="40"/>
        <end position="57"/>
    </location>
</feature>
<keyword evidence="4" id="KW-1185">Reference proteome</keyword>
<dbReference type="AlphaFoldDB" id="A0AAD6TWV5"/>